<keyword evidence="6" id="KW-1185">Reference proteome</keyword>
<keyword evidence="1" id="KW-0749">Sporulation</keyword>
<keyword evidence="1" id="KW-0963">Cytoplasm</keyword>
<evidence type="ECO:0000259" key="2">
    <source>
        <dbReference type="Pfam" id="PF09547"/>
    </source>
</evidence>
<dbReference type="EC" id="3.6.1.-" evidence="1"/>
<dbReference type="GO" id="GO:0016887">
    <property type="term" value="F:ATP hydrolysis activity"/>
    <property type="evidence" value="ECO:0007669"/>
    <property type="project" value="InterPro"/>
</dbReference>
<dbReference type="Proteomes" id="UP000184088">
    <property type="component" value="Unassembled WGS sequence"/>
</dbReference>
<feature type="domain" description="Stage IV sporulation protein A middle" evidence="3">
    <location>
        <begin position="237"/>
        <end position="415"/>
    </location>
</feature>
<gene>
    <name evidence="5" type="ORF">SAMN02746089_00173</name>
</gene>
<reference evidence="5 6" key="1">
    <citation type="submission" date="2016-11" db="EMBL/GenBank/DDBJ databases">
        <authorList>
            <person name="Jaros S."/>
            <person name="Januszkiewicz K."/>
            <person name="Wedrychowicz H."/>
        </authorList>
    </citation>
    <scope>NUCLEOTIDE SEQUENCE [LARGE SCALE GENOMIC DNA]</scope>
    <source>
        <strain evidence="5 6">DSM 17918</strain>
    </source>
</reference>
<evidence type="ECO:0000259" key="3">
    <source>
        <dbReference type="Pfam" id="PF20438"/>
    </source>
</evidence>
<accession>A0A1M4SZY4</accession>
<keyword evidence="1" id="KW-0378">Hydrolase</keyword>
<dbReference type="InterPro" id="IPR046841">
    <property type="entry name" value="SpoIVA_middle"/>
</dbReference>
<dbReference type="Pfam" id="PF09547">
    <property type="entry name" value="SpoIVA_ATPase"/>
    <property type="match status" value="1"/>
</dbReference>
<dbReference type="NCBIfam" id="TIGR02836">
    <property type="entry name" value="spore_IV_A"/>
    <property type="match status" value="1"/>
</dbReference>
<sequence length="491" mass="56652">MEFDVYKDIAERTDGDIYIGVIGPIRTGKSTFVKRFMEQLVIPHIDNAYKRERAKDELPQSAAGKTVMTVEPKFVPNEAVEINIAENTRFRVRMIDSVGYLVRGALGYMEGEKPRMVKTPWFDEDIPFEKAAELGTRKIITEHSTIGILVTTDGSITEIPRENYVEAEERVVKELKDINKPFIIILNTIKPNEQDTKNLRDILQEKYNVPVMILDVMKMDSDDIKNILQKVLFEFPIREINFNLPKWVDVLENEHWLKSDIMERVKETVKDMYKIRDVNDYIHMLGDCEHIQEWSLDNINLGEGIINVTLKPVEGLYFKILSEVSGYEIKGDYQLINLLRDLAYTKKEYDRLSDALEEVRNRGYGVVMPSPDEIKLEEPQIIKQGGRFGVRLKASAPSLHIMRVDLQTEISPIVGTEKQSEEFANYLMQQFENDPKKIWEANLFGKSLDDLVKEEMKSKLTNMPEEVQEKLKTTLQRIVNEGGGGILFVIL</sequence>
<dbReference type="GO" id="GO:0005737">
    <property type="term" value="C:cytoplasm"/>
    <property type="evidence" value="ECO:0007669"/>
    <property type="project" value="UniProtKB-SubCell"/>
</dbReference>
<feature type="domain" description="Stage IV sporulation protein A ATPase" evidence="2">
    <location>
        <begin position="2"/>
        <end position="236"/>
    </location>
</feature>
<dbReference type="Pfam" id="PF20438">
    <property type="entry name" value="SpoIVA_middle"/>
    <property type="match status" value="1"/>
</dbReference>
<dbReference type="SUPFAM" id="SSF52540">
    <property type="entry name" value="P-loop containing nucleoside triphosphate hydrolases"/>
    <property type="match status" value="1"/>
</dbReference>
<dbReference type="GO" id="GO:0030435">
    <property type="term" value="P:sporulation resulting in formation of a cellular spore"/>
    <property type="evidence" value="ECO:0007669"/>
    <property type="project" value="UniProtKB-KW"/>
</dbReference>
<protein>
    <recommendedName>
        <fullName evidence="1">Stage IV sporulation protein A</fullName>
        <ecNumber evidence="1">3.6.1.-</ecNumber>
    </recommendedName>
    <alternativeName>
        <fullName evidence="1">Coat morphogenetic protein SpoIVA</fullName>
    </alternativeName>
</protein>
<dbReference type="GO" id="GO:0005524">
    <property type="term" value="F:ATP binding"/>
    <property type="evidence" value="ECO:0007669"/>
    <property type="project" value="UniProtKB-KW"/>
</dbReference>
<evidence type="ECO:0000313" key="6">
    <source>
        <dbReference type="Proteomes" id="UP000184088"/>
    </source>
</evidence>
<proteinExistence type="predicted"/>
<dbReference type="InterPro" id="IPR046842">
    <property type="entry name" value="SpoIVA_ATPase"/>
</dbReference>
<comment type="catalytic activity">
    <reaction evidence="1">
        <text>ATP + H2O = ADP + phosphate + H(+)</text>
        <dbReference type="Rhea" id="RHEA:13065"/>
        <dbReference type="ChEBI" id="CHEBI:15377"/>
        <dbReference type="ChEBI" id="CHEBI:15378"/>
        <dbReference type="ChEBI" id="CHEBI:30616"/>
        <dbReference type="ChEBI" id="CHEBI:43474"/>
        <dbReference type="ChEBI" id="CHEBI:456216"/>
    </reaction>
</comment>
<feature type="domain" description="Sporulation stage IV protein A C-terminal" evidence="4">
    <location>
        <begin position="416"/>
        <end position="491"/>
    </location>
</feature>
<dbReference type="Pfam" id="PF20439">
    <property type="entry name" value="SpoIVA_C"/>
    <property type="match status" value="1"/>
</dbReference>
<dbReference type="AlphaFoldDB" id="A0A1M4SZY4"/>
<comment type="subcellular location">
    <subcellularLocation>
        <location evidence="1">Cytoplasm</location>
    </subcellularLocation>
</comment>
<dbReference type="InterPro" id="IPR014201">
    <property type="entry name" value="Spore_IV_A"/>
</dbReference>
<name>A0A1M4SZY4_9THEO</name>
<dbReference type="Gene3D" id="3.40.50.300">
    <property type="entry name" value="P-loop containing nucleotide triphosphate hydrolases"/>
    <property type="match status" value="1"/>
</dbReference>
<dbReference type="PIRSF" id="PIRSF007466">
    <property type="entry name" value="SpoIVA"/>
    <property type="match status" value="1"/>
</dbReference>
<dbReference type="STRING" id="1121256.SAMN02746089_00173"/>
<dbReference type="RefSeq" id="WP_073341187.1">
    <property type="nucleotide sequence ID" value="NZ_FQVH01000001.1"/>
</dbReference>
<dbReference type="OrthoDB" id="9761464at2"/>
<dbReference type="EMBL" id="FQVH01000001">
    <property type="protein sequence ID" value="SHE37597.1"/>
    <property type="molecule type" value="Genomic_DNA"/>
</dbReference>
<organism evidence="5 6">
    <name type="scientific">Caldanaerobius fijiensis DSM 17918</name>
    <dbReference type="NCBI Taxonomy" id="1121256"/>
    <lineage>
        <taxon>Bacteria</taxon>
        <taxon>Bacillati</taxon>
        <taxon>Bacillota</taxon>
        <taxon>Clostridia</taxon>
        <taxon>Thermoanaerobacterales</taxon>
        <taxon>Thermoanaerobacteraceae</taxon>
        <taxon>Caldanaerobius</taxon>
    </lineage>
</organism>
<dbReference type="InterPro" id="IPR046840">
    <property type="entry name" value="SpoIVA_C"/>
</dbReference>
<keyword evidence="1" id="KW-0547">Nucleotide-binding</keyword>
<keyword evidence="1" id="KW-0067">ATP-binding</keyword>
<dbReference type="InterPro" id="IPR027417">
    <property type="entry name" value="P-loop_NTPase"/>
</dbReference>
<evidence type="ECO:0000259" key="4">
    <source>
        <dbReference type="Pfam" id="PF20439"/>
    </source>
</evidence>
<comment type="function">
    <text evidence="1">ATPase. Has a role at an early stage in the morphogenesis of the spore coat.</text>
</comment>
<evidence type="ECO:0000313" key="5">
    <source>
        <dbReference type="EMBL" id="SHE37597.1"/>
    </source>
</evidence>
<evidence type="ECO:0000256" key="1">
    <source>
        <dbReference type="PIRNR" id="PIRNR007466"/>
    </source>
</evidence>